<dbReference type="Proteomes" id="UP000499080">
    <property type="component" value="Unassembled WGS sequence"/>
</dbReference>
<organism evidence="2 3">
    <name type="scientific">Araneus ventricosus</name>
    <name type="common">Orbweaver spider</name>
    <name type="synonym">Epeira ventricosa</name>
    <dbReference type="NCBI Taxonomy" id="182803"/>
    <lineage>
        <taxon>Eukaryota</taxon>
        <taxon>Metazoa</taxon>
        <taxon>Ecdysozoa</taxon>
        <taxon>Arthropoda</taxon>
        <taxon>Chelicerata</taxon>
        <taxon>Arachnida</taxon>
        <taxon>Araneae</taxon>
        <taxon>Araneomorphae</taxon>
        <taxon>Entelegynae</taxon>
        <taxon>Araneoidea</taxon>
        <taxon>Araneidae</taxon>
        <taxon>Araneus</taxon>
    </lineage>
</organism>
<evidence type="ECO:0000313" key="3">
    <source>
        <dbReference type="Proteomes" id="UP000499080"/>
    </source>
</evidence>
<sequence>MFIEVLVDMVKLFWFGYTFAFMQGADTQASIFFCFGIVQSLILLSIVLLPAAAANKAAYLAREVVTSLPAWFPKRSKEIKMYVRQRFVSNVSLTLWDIYRIDKSLFITALGTLLTYGVLLGTLGNTQNPKDGSSSTDNLYI</sequence>
<evidence type="ECO:0000256" key="1">
    <source>
        <dbReference type="SAM" id="Phobius"/>
    </source>
</evidence>
<keyword evidence="1" id="KW-1133">Transmembrane helix</keyword>
<name>A0A4Y2EL62_ARAVE</name>
<feature type="transmembrane region" description="Helical" evidence="1">
    <location>
        <begin position="105"/>
        <end position="124"/>
    </location>
</feature>
<keyword evidence="1" id="KW-0472">Membrane</keyword>
<dbReference type="AlphaFoldDB" id="A0A4Y2EL62"/>
<evidence type="ECO:0000313" key="2">
    <source>
        <dbReference type="EMBL" id="GBM30013.1"/>
    </source>
</evidence>
<gene>
    <name evidence="2" type="ORF">AVEN_165588_1</name>
</gene>
<dbReference type="EMBL" id="BGPR01000650">
    <property type="protein sequence ID" value="GBM30013.1"/>
    <property type="molecule type" value="Genomic_DNA"/>
</dbReference>
<reference evidence="2 3" key="1">
    <citation type="journal article" date="2019" name="Sci. Rep.">
        <title>Orb-weaving spider Araneus ventricosus genome elucidates the spidroin gene catalogue.</title>
        <authorList>
            <person name="Kono N."/>
            <person name="Nakamura H."/>
            <person name="Ohtoshi R."/>
            <person name="Moran D.A.P."/>
            <person name="Shinohara A."/>
            <person name="Yoshida Y."/>
            <person name="Fujiwara M."/>
            <person name="Mori M."/>
            <person name="Tomita M."/>
            <person name="Arakawa K."/>
        </authorList>
    </citation>
    <scope>NUCLEOTIDE SEQUENCE [LARGE SCALE GENOMIC DNA]</scope>
</reference>
<accession>A0A4Y2EL62</accession>
<keyword evidence="1" id="KW-0812">Transmembrane</keyword>
<protein>
    <submittedName>
        <fullName evidence="2">Uncharacterized protein</fullName>
    </submittedName>
</protein>
<keyword evidence="3" id="KW-1185">Reference proteome</keyword>
<dbReference type="OrthoDB" id="10383916at2759"/>
<feature type="transmembrane region" description="Helical" evidence="1">
    <location>
        <begin position="29"/>
        <end position="52"/>
    </location>
</feature>
<proteinExistence type="predicted"/>
<comment type="caution">
    <text evidence="2">The sequence shown here is derived from an EMBL/GenBank/DDBJ whole genome shotgun (WGS) entry which is preliminary data.</text>
</comment>